<dbReference type="OrthoDB" id="2659350at2"/>
<evidence type="ECO:0000256" key="1">
    <source>
        <dbReference type="SAM" id="SignalP"/>
    </source>
</evidence>
<evidence type="ECO:0000313" key="2">
    <source>
        <dbReference type="EMBL" id="RJG25485.1"/>
    </source>
</evidence>
<comment type="caution">
    <text evidence="2">The sequence shown here is derived from an EMBL/GenBank/DDBJ whole genome shotgun (WGS) entry which is preliminary data.</text>
</comment>
<dbReference type="AlphaFoldDB" id="A0A3A3GMS2"/>
<dbReference type="RefSeq" id="WP_119791503.1">
    <property type="nucleotide sequence ID" value="NZ_QYZD01000003.1"/>
</dbReference>
<accession>A0A3A3GMS2</accession>
<gene>
    <name evidence="2" type="ORF">DQX05_05120</name>
</gene>
<keyword evidence="1" id="KW-0732">Signal</keyword>
<evidence type="ECO:0000313" key="3">
    <source>
        <dbReference type="Proteomes" id="UP000266177"/>
    </source>
</evidence>
<name>A0A3A3GMS2_PANTH</name>
<organism evidence="2 3">
    <name type="scientific">Paenibacillus thiaminolyticus</name>
    <name type="common">Bacillus thiaminolyticus</name>
    <dbReference type="NCBI Taxonomy" id="49283"/>
    <lineage>
        <taxon>Bacteria</taxon>
        <taxon>Bacillati</taxon>
        <taxon>Bacillota</taxon>
        <taxon>Bacilli</taxon>
        <taxon>Bacillales</taxon>
        <taxon>Paenibacillaceae</taxon>
        <taxon>Paenibacillus</taxon>
    </lineage>
</organism>
<feature type="signal peptide" evidence="1">
    <location>
        <begin position="1"/>
        <end position="27"/>
    </location>
</feature>
<dbReference type="EMBL" id="QYZD01000003">
    <property type="protein sequence ID" value="RJG25485.1"/>
    <property type="molecule type" value="Genomic_DNA"/>
</dbReference>
<feature type="chain" id="PRO_5017244185" evidence="1">
    <location>
        <begin position="28"/>
        <end position="232"/>
    </location>
</feature>
<protein>
    <submittedName>
        <fullName evidence="2">Uncharacterized protein</fullName>
    </submittedName>
</protein>
<dbReference type="Proteomes" id="UP000266177">
    <property type="component" value="Unassembled WGS sequence"/>
</dbReference>
<proteinExistence type="predicted"/>
<sequence length="232" mass="25776">MKKLRFFSVLSLVVCLSLLLSIPITSAQPNSSEQKIKLKFTYVTIPNNSEVYTVRSEDTLSAKVEVYDKNTNDLITTHGEEIEKDTRFSVPSLFSGFSSQGDHYIVTRYEEREDGPAVTRLTVKMNVYSSGSFRQIDKIESATMAVISSGGFTLKDKDVVAIPSTGDFPATAIRAHGTGTITYQKNYNEQGSGGFSASVFQLAGFQVTYSQGNSEEYYARKPIDIRLNYSLY</sequence>
<reference evidence="2 3" key="1">
    <citation type="submission" date="2018-09" db="EMBL/GenBank/DDBJ databases">
        <title>Paenibacillus SK2017-BO5.</title>
        <authorList>
            <person name="Piskunova J.V."/>
            <person name="Dubiley S.A."/>
            <person name="Severinov K.V."/>
        </authorList>
    </citation>
    <scope>NUCLEOTIDE SEQUENCE [LARGE SCALE GENOMIC DNA]</scope>
    <source>
        <strain evidence="2 3">BO5</strain>
    </source>
</reference>